<dbReference type="Pfam" id="PF20090">
    <property type="entry name" value="DUF6482"/>
    <property type="match status" value="1"/>
</dbReference>
<organism evidence="1 2">
    <name type="scientific">Thalassotalea euphylliae</name>
    <dbReference type="NCBI Taxonomy" id="1655234"/>
    <lineage>
        <taxon>Bacteria</taxon>
        <taxon>Pseudomonadati</taxon>
        <taxon>Pseudomonadota</taxon>
        <taxon>Gammaproteobacteria</taxon>
        <taxon>Alteromonadales</taxon>
        <taxon>Colwelliaceae</taxon>
        <taxon>Thalassotalea</taxon>
    </lineage>
</organism>
<gene>
    <name evidence="1" type="ORF">DXX93_01235</name>
</gene>
<protein>
    <submittedName>
        <fullName evidence="1">NADH-quinone reductase</fullName>
    </submittedName>
</protein>
<evidence type="ECO:0000313" key="1">
    <source>
        <dbReference type="EMBL" id="REL25313.1"/>
    </source>
</evidence>
<comment type="caution">
    <text evidence="1">The sequence shown here is derived from an EMBL/GenBank/DDBJ whole genome shotgun (WGS) entry which is preliminary data.</text>
</comment>
<accession>A0A3E0TLL8</accession>
<dbReference type="OrthoDB" id="5600613at2"/>
<dbReference type="AlphaFoldDB" id="A0A3E0TLL8"/>
<evidence type="ECO:0000313" key="2">
    <source>
        <dbReference type="Proteomes" id="UP000256478"/>
    </source>
</evidence>
<dbReference type="InterPro" id="IPR045508">
    <property type="entry name" value="DUF6482"/>
</dbReference>
<proteinExistence type="predicted"/>
<name>A0A3E0TLL8_9GAMM</name>
<reference evidence="1 2" key="1">
    <citation type="submission" date="2018-08" db="EMBL/GenBank/DDBJ databases">
        <title>Thalassotalea euphylliae genome.</title>
        <authorList>
            <person name="Summers S."/>
            <person name="Rice S.A."/>
            <person name="Freckelton M.L."/>
            <person name="Nedved B.T."/>
            <person name="Hadfield M.G."/>
        </authorList>
    </citation>
    <scope>NUCLEOTIDE SEQUENCE [LARGE SCALE GENOMIC DNA]</scope>
    <source>
        <strain evidence="1 2">H1</strain>
    </source>
</reference>
<dbReference type="EMBL" id="QUOU01000001">
    <property type="protein sequence ID" value="REL25313.1"/>
    <property type="molecule type" value="Genomic_DNA"/>
</dbReference>
<dbReference type="Proteomes" id="UP000256478">
    <property type="component" value="Unassembled WGS sequence"/>
</dbReference>
<dbReference type="RefSeq" id="WP_116006475.1">
    <property type="nucleotide sequence ID" value="NZ_QUOU01000001.1"/>
</dbReference>
<sequence>MDLLIKSLEGNTYLAEQRDGSRSHLVLDKHNKPLRFQSISSMREHFSDQDFEQVWLEHENAYDEMCGMQAPAEPLLMPLRWK</sequence>